<comment type="catalytic activity">
    <reaction evidence="1 5">
        <text>[protein]-peptidylproline (omega=180) = [protein]-peptidylproline (omega=0)</text>
        <dbReference type="Rhea" id="RHEA:16237"/>
        <dbReference type="Rhea" id="RHEA-COMP:10747"/>
        <dbReference type="Rhea" id="RHEA-COMP:10748"/>
        <dbReference type="ChEBI" id="CHEBI:83833"/>
        <dbReference type="ChEBI" id="CHEBI:83834"/>
        <dbReference type="EC" id="5.2.1.8"/>
    </reaction>
</comment>
<name>A0A9P1E845_CUSEU</name>
<evidence type="ECO:0000256" key="4">
    <source>
        <dbReference type="ARBA" id="ARBA00023235"/>
    </source>
</evidence>
<dbReference type="EC" id="5.2.1.8" evidence="2 5"/>
<evidence type="ECO:0000256" key="5">
    <source>
        <dbReference type="PROSITE-ProRule" id="PRU00277"/>
    </source>
</evidence>
<feature type="region of interest" description="Disordered" evidence="6">
    <location>
        <begin position="321"/>
        <end position="349"/>
    </location>
</feature>
<feature type="compositionally biased region" description="Basic and acidic residues" evidence="6">
    <location>
        <begin position="228"/>
        <end position="247"/>
    </location>
</feature>
<evidence type="ECO:0000256" key="6">
    <source>
        <dbReference type="SAM" id="MobiDB-lite"/>
    </source>
</evidence>
<dbReference type="AlphaFoldDB" id="A0A9P1E845"/>
<dbReference type="Pfam" id="PF00254">
    <property type="entry name" value="FKBP_C"/>
    <property type="match status" value="1"/>
</dbReference>
<comment type="caution">
    <text evidence="8">The sequence shown here is derived from an EMBL/GenBank/DDBJ whole genome shotgun (WGS) entry which is preliminary data.</text>
</comment>
<dbReference type="PANTHER" id="PTHR43811">
    <property type="entry name" value="FKBP-TYPE PEPTIDYL-PROLYL CIS-TRANS ISOMERASE FKPA"/>
    <property type="match status" value="1"/>
</dbReference>
<dbReference type="GO" id="GO:0003755">
    <property type="term" value="F:peptidyl-prolyl cis-trans isomerase activity"/>
    <property type="evidence" value="ECO:0007669"/>
    <property type="project" value="UniProtKB-KW"/>
</dbReference>
<evidence type="ECO:0000256" key="2">
    <source>
        <dbReference type="ARBA" id="ARBA00013194"/>
    </source>
</evidence>
<dbReference type="InterPro" id="IPR001179">
    <property type="entry name" value="PPIase_FKBP_dom"/>
</dbReference>
<sequence>MSFWGIEVKPAKPVTHVFDQTRGRLRISQATLDIGSANTKILVQCKVGNKPPLFLCALLPERTESCHLDLEFDEAENVVFSVVGSRSIHLTGYYVGKSSSAHLEGGGSDTESCGKDVGHTYSDTDVSNECSDDDDYEDSFIDDGEPEVLPSPICSYENVAAEGSKKGNRWLRKKHQVIDSDDDENTPENEASPKKLSSQSGEDSGKVTVQAENGVGGTEENVDISDAETAKSENPSKKRKDKPDNTKSIEVPVEVKPLAEEGSANGQKLKKRRKDNKGDKVDECKDSSPINTHEKVKQNLEATNTIKDLIETADENKLQTSAQNGDANCGVPNGQHVKKHEKKKNKKTKVVDEGANNGLSVESCGIRTLSNGLTTEDLAIGEADGKVATPGKKVKVYYTGILKENKQVIDSNIGQTPYKFRLGDKRIIGGWNIGLEGMRVGGKRRLVIPPSMGYGSQGGGENIPPNSWLIYEVQLVGVYK</sequence>
<dbReference type="PANTHER" id="PTHR43811:SF48">
    <property type="entry name" value="PEPTIDYL-PROLYL CIS-TRANS ISOMERASE FKBP43"/>
    <property type="match status" value="1"/>
</dbReference>
<evidence type="ECO:0000313" key="9">
    <source>
        <dbReference type="Proteomes" id="UP001152484"/>
    </source>
</evidence>
<feature type="compositionally biased region" description="Basic residues" evidence="6">
    <location>
        <begin position="166"/>
        <end position="175"/>
    </location>
</feature>
<dbReference type="OrthoDB" id="1902587at2759"/>
<gene>
    <name evidence="8" type="ORF">CEURO_LOCUS9297</name>
</gene>
<keyword evidence="9" id="KW-1185">Reference proteome</keyword>
<feature type="compositionally biased region" description="Basic residues" evidence="6">
    <location>
        <begin position="336"/>
        <end position="348"/>
    </location>
</feature>
<dbReference type="Gene3D" id="3.10.50.40">
    <property type="match status" value="1"/>
</dbReference>
<feature type="compositionally biased region" description="Basic and acidic residues" evidence="6">
    <location>
        <begin position="276"/>
        <end position="297"/>
    </location>
</feature>
<dbReference type="InterPro" id="IPR046357">
    <property type="entry name" value="PPIase_dom_sf"/>
</dbReference>
<feature type="compositionally biased region" description="Acidic residues" evidence="6">
    <location>
        <begin position="130"/>
        <end position="146"/>
    </location>
</feature>
<dbReference type="Proteomes" id="UP001152484">
    <property type="component" value="Unassembled WGS sequence"/>
</dbReference>
<accession>A0A9P1E845</accession>
<evidence type="ECO:0000259" key="7">
    <source>
        <dbReference type="PROSITE" id="PS50059"/>
    </source>
</evidence>
<proteinExistence type="predicted"/>
<feature type="domain" description="PPIase FKBP-type" evidence="7">
    <location>
        <begin position="391"/>
        <end position="479"/>
    </location>
</feature>
<evidence type="ECO:0000256" key="1">
    <source>
        <dbReference type="ARBA" id="ARBA00000971"/>
    </source>
</evidence>
<evidence type="ECO:0000313" key="8">
    <source>
        <dbReference type="EMBL" id="CAH9085231.1"/>
    </source>
</evidence>
<dbReference type="Gene3D" id="2.60.120.340">
    <property type="entry name" value="Nucleoplasmin core domain"/>
    <property type="match status" value="1"/>
</dbReference>
<feature type="region of interest" description="Disordered" evidence="6">
    <location>
        <begin position="101"/>
        <end position="152"/>
    </location>
</feature>
<dbReference type="PROSITE" id="PS50059">
    <property type="entry name" value="FKBP_PPIASE"/>
    <property type="match status" value="1"/>
</dbReference>
<feature type="region of interest" description="Disordered" evidence="6">
    <location>
        <begin position="165"/>
        <end position="297"/>
    </location>
</feature>
<keyword evidence="4 5" id="KW-0413">Isomerase</keyword>
<dbReference type="SUPFAM" id="SSF54534">
    <property type="entry name" value="FKBP-like"/>
    <property type="match status" value="1"/>
</dbReference>
<dbReference type="Pfam" id="PF17800">
    <property type="entry name" value="NPL"/>
    <property type="match status" value="1"/>
</dbReference>
<dbReference type="EMBL" id="CAMAPE010000018">
    <property type="protein sequence ID" value="CAH9085231.1"/>
    <property type="molecule type" value="Genomic_DNA"/>
</dbReference>
<dbReference type="InterPro" id="IPR041232">
    <property type="entry name" value="NPL"/>
</dbReference>
<evidence type="ECO:0000256" key="3">
    <source>
        <dbReference type="ARBA" id="ARBA00023110"/>
    </source>
</evidence>
<organism evidence="8 9">
    <name type="scientific">Cuscuta europaea</name>
    <name type="common">European dodder</name>
    <dbReference type="NCBI Taxonomy" id="41803"/>
    <lineage>
        <taxon>Eukaryota</taxon>
        <taxon>Viridiplantae</taxon>
        <taxon>Streptophyta</taxon>
        <taxon>Embryophyta</taxon>
        <taxon>Tracheophyta</taxon>
        <taxon>Spermatophyta</taxon>
        <taxon>Magnoliopsida</taxon>
        <taxon>eudicotyledons</taxon>
        <taxon>Gunneridae</taxon>
        <taxon>Pentapetalae</taxon>
        <taxon>asterids</taxon>
        <taxon>lamiids</taxon>
        <taxon>Solanales</taxon>
        <taxon>Convolvulaceae</taxon>
        <taxon>Cuscuteae</taxon>
        <taxon>Cuscuta</taxon>
        <taxon>Cuscuta subgen. Cuscuta</taxon>
    </lineage>
</organism>
<reference evidence="8" key="1">
    <citation type="submission" date="2022-07" db="EMBL/GenBank/DDBJ databases">
        <authorList>
            <person name="Macas J."/>
            <person name="Novak P."/>
            <person name="Neumann P."/>
        </authorList>
    </citation>
    <scope>NUCLEOTIDE SEQUENCE</scope>
</reference>
<keyword evidence="3 5" id="KW-0697">Rotamase</keyword>
<protein>
    <recommendedName>
        <fullName evidence="2 5">peptidylprolyl isomerase</fullName>
        <ecNumber evidence="2 5">5.2.1.8</ecNumber>
    </recommendedName>
</protein>